<evidence type="ECO:0000256" key="5">
    <source>
        <dbReference type="ARBA" id="ARBA00022801"/>
    </source>
</evidence>
<dbReference type="InterPro" id="IPR035874">
    <property type="entry name" value="IDS"/>
</dbReference>
<proteinExistence type="inferred from homology"/>
<dbReference type="InterPro" id="IPR017850">
    <property type="entry name" value="Alkaline_phosphatase_core_sf"/>
</dbReference>
<dbReference type="GO" id="GO:0046872">
    <property type="term" value="F:metal ion binding"/>
    <property type="evidence" value="ECO:0007669"/>
    <property type="project" value="UniProtKB-KW"/>
</dbReference>
<evidence type="ECO:0000259" key="8">
    <source>
        <dbReference type="Pfam" id="PF00884"/>
    </source>
</evidence>
<dbReference type="GO" id="GO:0005737">
    <property type="term" value="C:cytoplasm"/>
    <property type="evidence" value="ECO:0007669"/>
    <property type="project" value="TreeGrafter"/>
</dbReference>
<dbReference type="InterPro" id="IPR000917">
    <property type="entry name" value="Sulfatase_N"/>
</dbReference>
<dbReference type="AlphaFoldDB" id="A0A7X8SKF4"/>
<keyword evidence="6" id="KW-0106">Calcium</keyword>
<comment type="caution">
    <text evidence="9">The sequence shown here is derived from an EMBL/GenBank/DDBJ whole genome shotgun (WGS) entry which is preliminary data.</text>
</comment>
<feature type="signal peptide" evidence="7">
    <location>
        <begin position="1"/>
        <end position="18"/>
    </location>
</feature>
<evidence type="ECO:0000256" key="6">
    <source>
        <dbReference type="ARBA" id="ARBA00022837"/>
    </source>
</evidence>
<dbReference type="SUPFAM" id="SSF53649">
    <property type="entry name" value="Alkaline phosphatase-like"/>
    <property type="match status" value="1"/>
</dbReference>
<evidence type="ECO:0000313" key="9">
    <source>
        <dbReference type="EMBL" id="NLR91858.1"/>
    </source>
</evidence>
<dbReference type="Gene3D" id="3.40.720.10">
    <property type="entry name" value="Alkaline Phosphatase, subunit A"/>
    <property type="match status" value="1"/>
</dbReference>
<comment type="cofactor">
    <cofactor evidence="1">
        <name>Ca(2+)</name>
        <dbReference type="ChEBI" id="CHEBI:29108"/>
    </cofactor>
</comment>
<keyword evidence="3" id="KW-0479">Metal-binding</keyword>
<dbReference type="PANTHER" id="PTHR45953:SF1">
    <property type="entry name" value="IDURONATE 2-SULFATASE"/>
    <property type="match status" value="1"/>
</dbReference>
<reference evidence="9 10" key="1">
    <citation type="submission" date="2020-04" db="EMBL/GenBank/DDBJ databases">
        <title>Flammeovirga sp. SR4, a novel species isolated from seawater.</title>
        <authorList>
            <person name="Wang X."/>
        </authorList>
    </citation>
    <scope>NUCLEOTIDE SEQUENCE [LARGE SCALE GENOMIC DNA]</scope>
    <source>
        <strain evidence="9 10">SR4</strain>
    </source>
</reference>
<sequence length="521" mass="59047">MKLLFLLLTLTSCFAVLAKDKKPKTQPNVLLIMVDDLNDYVGFLGGHPQTKTPGMDALASESVVFTNAFSNNPICAPSRASFFSGLYPHTSKNFGFKKFQKNPTLMGSKTMMEMFRSNGYTVVGAGKLMHHHDKKLFDEYGDKSDFGPFPWNGEKISGHPSVPEAFRNVGTLDGSFAPLTDIPEVNGYKGWYDKQNGWPITVKPFKYINDDNRDKMPDEVKAANIKNYIKKFEKSNSDKPFFMAVGFNRPHTPLYVPQKYYDMFPLESVQLPQMLSDVKKINYYTQKQGNNGHKGTEHFTKLIEGFDGKKEYALKKYIQAYLACIAFVDDQINDVLTTLKESEFAENTIVVLVSDHAYEMGDKDYLYKNALWDNATRIPMIIHEPGMKKTQKVDQPVSLIDIYPTLVDLCGLKGSTIKNEEGRPLDGNSMQPLYNNKAGSWEGKEYALSAVTGGQGDVVKRNHFSIRTKEYRYIRYANKTEELYDHTKDPNEFNNVVDDPAYAKVKEQLSNQLLQEIGLAN</sequence>
<dbReference type="CDD" id="cd16030">
    <property type="entry name" value="iduronate-2-sulfatase"/>
    <property type="match status" value="1"/>
</dbReference>
<dbReference type="GO" id="GO:0004423">
    <property type="term" value="F:iduronate-2-sulfatase activity"/>
    <property type="evidence" value="ECO:0007669"/>
    <property type="project" value="InterPro"/>
</dbReference>
<evidence type="ECO:0000313" key="10">
    <source>
        <dbReference type="Proteomes" id="UP000585050"/>
    </source>
</evidence>
<gene>
    <name evidence="9" type="ORF">HGP29_11600</name>
</gene>
<keyword evidence="10" id="KW-1185">Reference proteome</keyword>
<dbReference type="RefSeq" id="WP_168882571.1">
    <property type="nucleotide sequence ID" value="NZ_JABAIL010000003.1"/>
</dbReference>
<name>A0A7X8SKF4_9BACT</name>
<evidence type="ECO:0000256" key="4">
    <source>
        <dbReference type="ARBA" id="ARBA00022729"/>
    </source>
</evidence>
<evidence type="ECO:0000256" key="3">
    <source>
        <dbReference type="ARBA" id="ARBA00022723"/>
    </source>
</evidence>
<organism evidence="9 10">
    <name type="scientific">Flammeovirga agarivorans</name>
    <dbReference type="NCBI Taxonomy" id="2726742"/>
    <lineage>
        <taxon>Bacteria</taxon>
        <taxon>Pseudomonadati</taxon>
        <taxon>Bacteroidota</taxon>
        <taxon>Cytophagia</taxon>
        <taxon>Cytophagales</taxon>
        <taxon>Flammeovirgaceae</taxon>
        <taxon>Flammeovirga</taxon>
    </lineage>
</organism>
<feature type="chain" id="PRO_5031457508" evidence="7">
    <location>
        <begin position="19"/>
        <end position="521"/>
    </location>
</feature>
<protein>
    <submittedName>
        <fullName evidence="9">Sulfatase</fullName>
    </submittedName>
</protein>
<dbReference type="Proteomes" id="UP000585050">
    <property type="component" value="Unassembled WGS sequence"/>
</dbReference>
<evidence type="ECO:0000256" key="7">
    <source>
        <dbReference type="SAM" id="SignalP"/>
    </source>
</evidence>
<dbReference type="Pfam" id="PF00884">
    <property type="entry name" value="Sulfatase"/>
    <property type="match status" value="1"/>
</dbReference>
<keyword evidence="4 7" id="KW-0732">Signal</keyword>
<keyword evidence="5" id="KW-0378">Hydrolase</keyword>
<evidence type="ECO:0000256" key="2">
    <source>
        <dbReference type="ARBA" id="ARBA00008779"/>
    </source>
</evidence>
<evidence type="ECO:0000256" key="1">
    <source>
        <dbReference type="ARBA" id="ARBA00001913"/>
    </source>
</evidence>
<accession>A0A7X8SKF4</accession>
<comment type="similarity">
    <text evidence="2">Belongs to the sulfatase family.</text>
</comment>
<dbReference type="PANTHER" id="PTHR45953">
    <property type="entry name" value="IDURONATE 2-SULFATASE"/>
    <property type="match status" value="1"/>
</dbReference>
<feature type="domain" description="Sulfatase N-terminal" evidence="8">
    <location>
        <begin position="27"/>
        <end position="411"/>
    </location>
</feature>
<dbReference type="EMBL" id="JABAIL010000003">
    <property type="protein sequence ID" value="NLR91858.1"/>
    <property type="molecule type" value="Genomic_DNA"/>
</dbReference>